<dbReference type="PANTHER" id="PTHR33730">
    <property type="entry name" value="OS05G0542732 PROTEIN-RELATED"/>
    <property type="match status" value="1"/>
</dbReference>
<accession>A0A5K1DZ36</accession>
<proteinExistence type="predicted"/>
<dbReference type="InterPro" id="IPR031421">
    <property type="entry name" value="DUF4666"/>
</dbReference>
<dbReference type="PANTHER" id="PTHR33730:SF4">
    <property type="entry name" value="OS05G0542732 PROTEIN"/>
    <property type="match status" value="1"/>
</dbReference>
<feature type="region of interest" description="Disordered" evidence="1">
    <location>
        <begin position="34"/>
        <end position="127"/>
    </location>
</feature>
<dbReference type="AlphaFoldDB" id="A0A5K1DZ36"/>
<dbReference type="Pfam" id="PF15697">
    <property type="entry name" value="DUF4666"/>
    <property type="match status" value="1"/>
</dbReference>
<dbReference type="Gramene" id="NC6G0253760.1">
    <property type="protein sequence ID" value="NC6G0253760.1:cds"/>
    <property type="gene ID" value="NC6G0253760"/>
</dbReference>
<dbReference type="EMBL" id="LR721784">
    <property type="protein sequence ID" value="VVW45108.1"/>
    <property type="molecule type" value="Genomic_DNA"/>
</dbReference>
<evidence type="ECO:0008006" key="3">
    <source>
        <dbReference type="Google" id="ProtNLM"/>
    </source>
</evidence>
<dbReference type="OrthoDB" id="689003at2759"/>
<gene>
    <name evidence="2" type="ORF">NYM_LOCUS21921</name>
</gene>
<name>A0A5K1DZ36_9MAGN</name>
<reference evidence="2" key="1">
    <citation type="submission" date="2019-09" db="EMBL/GenBank/DDBJ databases">
        <authorList>
            <person name="Zhang L."/>
        </authorList>
    </citation>
    <scope>NUCLEOTIDE SEQUENCE</scope>
</reference>
<organism evidence="2">
    <name type="scientific">Nymphaea colorata</name>
    <name type="common">pocket water lily</name>
    <dbReference type="NCBI Taxonomy" id="210225"/>
    <lineage>
        <taxon>Eukaryota</taxon>
        <taxon>Viridiplantae</taxon>
        <taxon>Streptophyta</taxon>
        <taxon>Embryophyta</taxon>
        <taxon>Tracheophyta</taxon>
        <taxon>Spermatophyta</taxon>
        <taxon>Magnoliopsida</taxon>
        <taxon>Nymphaeales</taxon>
        <taxon>Nymphaeaceae</taxon>
        <taxon>Nymphaea</taxon>
    </lineage>
</organism>
<evidence type="ECO:0000256" key="1">
    <source>
        <dbReference type="SAM" id="MobiDB-lite"/>
    </source>
</evidence>
<protein>
    <recommendedName>
        <fullName evidence="3">MAPK kinase substrate protein</fullName>
    </recommendedName>
</protein>
<evidence type="ECO:0000313" key="2">
    <source>
        <dbReference type="EMBL" id="VVW45108.1"/>
    </source>
</evidence>
<sequence>MANAAALQRSAVSFRRQGSSGLVWDDRFLSGELAQPRKSDAVGLDGIEIKEPRSRAQQPQPEEEGASAAKKERRNKCTDNLCPATKPFPVTKRRTSRPPRPSATTCGLCGILCGHPPPSSSTKVRKR</sequence>